<feature type="non-terminal residue" evidence="1">
    <location>
        <position position="1"/>
    </location>
</feature>
<comment type="caution">
    <text evidence="1">The sequence shown here is derived from an EMBL/GenBank/DDBJ whole genome shotgun (WGS) entry which is preliminary data.</text>
</comment>
<proteinExistence type="predicted"/>
<dbReference type="InterPro" id="IPR009241">
    <property type="entry name" value="HigB-like"/>
</dbReference>
<reference evidence="1 2" key="1">
    <citation type="journal article" date="2016" name="Nat. Commun.">
        <title>Thousands of microbial genomes shed light on interconnected biogeochemical processes in an aquifer system.</title>
        <authorList>
            <person name="Anantharaman K."/>
            <person name="Brown C.T."/>
            <person name="Hug L.A."/>
            <person name="Sharon I."/>
            <person name="Castelle C.J."/>
            <person name="Probst A.J."/>
            <person name="Thomas B.C."/>
            <person name="Singh A."/>
            <person name="Wilkins M.J."/>
            <person name="Karaoz U."/>
            <person name="Brodie E.L."/>
            <person name="Williams K.H."/>
            <person name="Hubbard S.S."/>
            <person name="Banfield J.F."/>
        </authorList>
    </citation>
    <scope>NUCLEOTIDE SEQUENCE [LARGE SCALE GENOMIC DNA]</scope>
</reference>
<protein>
    <recommendedName>
        <fullName evidence="3">Type II toxin-antitoxin system RelE/ParE family toxin</fullName>
    </recommendedName>
</protein>
<accession>A0A1F6G5N5</accession>
<dbReference type="STRING" id="1817772.A2527_14700"/>
<dbReference type="Pfam" id="PF05973">
    <property type="entry name" value="Gp49"/>
    <property type="match status" value="1"/>
</dbReference>
<gene>
    <name evidence="1" type="ORF">A2527_14700</name>
</gene>
<dbReference type="EMBL" id="MFNE01000050">
    <property type="protein sequence ID" value="OGG93424.1"/>
    <property type="molecule type" value="Genomic_DNA"/>
</dbReference>
<organism evidence="1 2">
    <name type="scientific">Candidatus Lambdaproteobacteria bacterium RIFOXYD2_FULL_50_16</name>
    <dbReference type="NCBI Taxonomy" id="1817772"/>
    <lineage>
        <taxon>Bacteria</taxon>
        <taxon>Pseudomonadati</taxon>
        <taxon>Pseudomonadota</taxon>
        <taxon>Candidatus Lambdaproteobacteria</taxon>
    </lineage>
</organism>
<evidence type="ECO:0000313" key="2">
    <source>
        <dbReference type="Proteomes" id="UP000178449"/>
    </source>
</evidence>
<dbReference type="Proteomes" id="UP000178449">
    <property type="component" value="Unassembled WGS sequence"/>
</dbReference>
<sequence length="78" mass="8959">IMEEIRIFGPNLGPPWTKQLERGLFEIRAKGQEGIGRGIFCTLKGQRVIILHSFVKKSQKTPKRALDLARKRKQEVES</sequence>
<evidence type="ECO:0008006" key="3">
    <source>
        <dbReference type="Google" id="ProtNLM"/>
    </source>
</evidence>
<name>A0A1F6G5N5_9PROT</name>
<dbReference type="AlphaFoldDB" id="A0A1F6G5N5"/>
<evidence type="ECO:0000313" key="1">
    <source>
        <dbReference type="EMBL" id="OGG93424.1"/>
    </source>
</evidence>